<dbReference type="OrthoDB" id="7932329at2"/>
<reference evidence="2 3" key="1">
    <citation type="submission" date="2015-05" db="EMBL/GenBank/DDBJ databases">
        <authorList>
            <person name="Goodhead I."/>
        </authorList>
    </citation>
    <scope>NUCLEOTIDE SEQUENCE [LARGE SCALE GENOMIC DNA]</scope>
    <source>
        <strain evidence="3">morsitans</strain>
    </source>
</reference>
<proteinExistence type="predicted"/>
<dbReference type="Gene3D" id="2.160.20.80">
    <property type="entry name" value="E3 ubiquitin-protein ligase SopA"/>
    <property type="match status" value="1"/>
</dbReference>
<dbReference type="Pfam" id="PF00805">
    <property type="entry name" value="Pentapeptide"/>
    <property type="match status" value="2"/>
</dbReference>
<organism evidence="2 3">
    <name type="scientific">Sodalis glossinidius (strain morsitans)</name>
    <dbReference type="NCBI Taxonomy" id="343509"/>
    <lineage>
        <taxon>Bacteria</taxon>
        <taxon>Pseudomonadati</taxon>
        <taxon>Pseudomonadota</taxon>
        <taxon>Gammaproteobacteria</taxon>
        <taxon>Enterobacterales</taxon>
        <taxon>Bruguierivoracaceae</taxon>
        <taxon>Sodalis</taxon>
    </lineage>
</organism>
<dbReference type="AlphaFoldDB" id="A0A193QM95"/>
<dbReference type="InterPro" id="IPR001646">
    <property type="entry name" value="5peptide_repeat"/>
</dbReference>
<keyword evidence="1" id="KW-0677">Repeat</keyword>
<dbReference type="PANTHER" id="PTHR47485">
    <property type="entry name" value="THYLAKOID LUMENAL 17.4 KDA PROTEIN, CHLOROPLASTIC"/>
    <property type="match status" value="1"/>
</dbReference>
<name>A0A193QM95_SODGM</name>
<dbReference type="PANTHER" id="PTHR47485:SF1">
    <property type="entry name" value="THYLAKOID LUMENAL 17.4 KDA PROTEIN, CHLOROPLASTIC"/>
    <property type="match status" value="1"/>
</dbReference>
<gene>
    <name evidence="2" type="primary">pipB2_2</name>
    <name evidence="2" type="ORF">SGGMMB4_04856</name>
</gene>
<sequence length="310" mass="34093">MRDADISLTKDGVPDLKNANLTGLSLSGIDLSHTILDHANFTDADLSGAELQGAQCEKTNFKGANLQGAWCQEAKFNGADLQGALCHNTYLAGADLRDIAKTDSVLQQYIEKTDKKRTEDIRALCDKIVKAYEKDNNGKVEHNNDGVFRKEPAVPELNDATASLNRGELDIEKVGIHVASTLIKREFKAEKPLDKETFARIGAHPEQALQLFLDRFAAMTPETGKRCHMILATFAAAYDNADNDNASESNKGTVLSCAADTSLFNGFFALAAGNRTTTYDYSERILRDFILYQKVPPPPSYRRCRINAIS</sequence>
<evidence type="ECO:0000313" key="3">
    <source>
        <dbReference type="Proteomes" id="UP000245838"/>
    </source>
</evidence>
<evidence type="ECO:0000313" key="2">
    <source>
        <dbReference type="EMBL" id="CRL46334.1"/>
    </source>
</evidence>
<dbReference type="RefSeq" id="WP_158302443.1">
    <property type="nucleotide sequence ID" value="NC_007712.1"/>
</dbReference>
<accession>A0A193QM95</accession>
<dbReference type="SUPFAM" id="SSF141571">
    <property type="entry name" value="Pentapeptide repeat-like"/>
    <property type="match status" value="1"/>
</dbReference>
<protein>
    <submittedName>
        <fullName evidence="2">Secreted effector protein pipB2</fullName>
    </submittedName>
</protein>
<dbReference type="EMBL" id="LN854557">
    <property type="protein sequence ID" value="CRL46334.1"/>
    <property type="molecule type" value="Genomic_DNA"/>
</dbReference>
<evidence type="ECO:0000256" key="1">
    <source>
        <dbReference type="ARBA" id="ARBA00022737"/>
    </source>
</evidence>
<dbReference type="Proteomes" id="UP000245838">
    <property type="component" value="Chromosome sggmmb4_Chromosome"/>
</dbReference>